<evidence type="ECO:0000313" key="4">
    <source>
        <dbReference type="Proteomes" id="UP000017836"/>
    </source>
</evidence>
<evidence type="ECO:0000259" key="2">
    <source>
        <dbReference type="Pfam" id="PF04083"/>
    </source>
</evidence>
<dbReference type="Pfam" id="PF04083">
    <property type="entry name" value="Abhydro_lipase"/>
    <property type="match status" value="1"/>
</dbReference>
<dbReference type="InterPro" id="IPR006693">
    <property type="entry name" value="AB_hydrolase_lipase"/>
</dbReference>
<dbReference type="SUPFAM" id="SSF53474">
    <property type="entry name" value="alpha/beta-Hydrolases"/>
    <property type="match status" value="1"/>
</dbReference>
<keyword evidence="4" id="KW-1185">Reference proteome</keyword>
<dbReference type="GO" id="GO:0006629">
    <property type="term" value="P:lipid metabolic process"/>
    <property type="evidence" value="ECO:0007669"/>
    <property type="project" value="InterPro"/>
</dbReference>
<reference evidence="4" key="1">
    <citation type="journal article" date="2013" name="Science">
        <title>The Amborella genome and the evolution of flowering plants.</title>
        <authorList>
            <consortium name="Amborella Genome Project"/>
        </authorList>
    </citation>
    <scope>NUCLEOTIDE SEQUENCE [LARGE SCALE GENOMIC DNA]</scope>
</reference>
<protein>
    <recommendedName>
        <fullName evidence="2">Partial AB-hydrolase lipase domain-containing protein</fullName>
    </recommendedName>
</protein>
<dbReference type="PANTHER" id="PTHR11005">
    <property type="entry name" value="LYSOSOMAL ACID LIPASE-RELATED"/>
    <property type="match status" value="1"/>
</dbReference>
<dbReference type="EMBL" id="KI396637">
    <property type="protein sequence ID" value="ERM96925.1"/>
    <property type="molecule type" value="Genomic_DNA"/>
</dbReference>
<feature type="signal peptide" evidence="1">
    <location>
        <begin position="1"/>
        <end position="26"/>
    </location>
</feature>
<gene>
    <name evidence="3" type="ORF">AMTR_s00074p00133240</name>
</gene>
<feature type="domain" description="Partial AB-hydrolase lipase" evidence="2">
    <location>
        <begin position="42"/>
        <end position="101"/>
    </location>
</feature>
<accession>W1NPK7</accession>
<dbReference type="OMA" id="QLYHREY"/>
<proteinExistence type="predicted"/>
<dbReference type="Gene3D" id="3.40.50.1820">
    <property type="entry name" value="alpha/beta hydrolase"/>
    <property type="match status" value="1"/>
</dbReference>
<evidence type="ECO:0000256" key="1">
    <source>
        <dbReference type="SAM" id="SignalP"/>
    </source>
</evidence>
<dbReference type="eggNOG" id="KOG2624">
    <property type="taxonomic scope" value="Eukaryota"/>
</dbReference>
<evidence type="ECO:0000313" key="3">
    <source>
        <dbReference type="EMBL" id="ERM96925.1"/>
    </source>
</evidence>
<name>W1NPK7_AMBTC</name>
<keyword evidence="1" id="KW-0732">Signal</keyword>
<dbReference type="InterPro" id="IPR029058">
    <property type="entry name" value="AB_hydrolase_fold"/>
</dbReference>
<dbReference type="STRING" id="13333.W1NPK7"/>
<dbReference type="AlphaFoldDB" id="W1NPK7"/>
<dbReference type="Proteomes" id="UP000017836">
    <property type="component" value="Unassembled WGS sequence"/>
</dbReference>
<sequence>MASNLGPWMICGTLLGIWLCMEYCEARTPRILHAEPSIGICEEFVKPKGYPCQEHTVITKDGFILGLQRIPEGRTPRSNQTRQPVLVQHGILVDGVSWLISPPEESLPLILADSGFDVWISNTRGTRWSRGHTTLNDTDKVHHSPFLSFLYDRETVILLLQSYRVLRWQMYFVFQAFWAWSWQDLSENDLPAMFEYVQGQTQQKLNYVGHSLGTLTAMAAFSEGKLVDMVKSAALLSPIAHLNHITSPLIVSLSKTLISDVRIIPFIPKF</sequence>
<organism evidence="3 4">
    <name type="scientific">Amborella trichopoda</name>
    <dbReference type="NCBI Taxonomy" id="13333"/>
    <lineage>
        <taxon>Eukaryota</taxon>
        <taxon>Viridiplantae</taxon>
        <taxon>Streptophyta</taxon>
        <taxon>Embryophyta</taxon>
        <taxon>Tracheophyta</taxon>
        <taxon>Spermatophyta</taxon>
        <taxon>Magnoliopsida</taxon>
        <taxon>Amborellales</taxon>
        <taxon>Amborellaceae</taxon>
        <taxon>Amborella</taxon>
    </lineage>
</organism>
<dbReference type="Gramene" id="ERM96925">
    <property type="protein sequence ID" value="ERM96925"/>
    <property type="gene ID" value="AMTR_s00074p00133240"/>
</dbReference>
<dbReference type="HOGENOM" id="CLU_1031860_0_0_1"/>
<feature type="chain" id="PRO_5004806761" description="Partial AB-hydrolase lipase domain-containing protein" evidence="1">
    <location>
        <begin position="27"/>
        <end position="270"/>
    </location>
</feature>